<dbReference type="InterPro" id="IPR044944">
    <property type="entry name" value="NOS_dom_3"/>
</dbReference>
<evidence type="ECO:0000313" key="7">
    <source>
        <dbReference type="EMBL" id="MFB9523594.1"/>
    </source>
</evidence>
<feature type="compositionally biased region" description="Gly residues" evidence="5">
    <location>
        <begin position="14"/>
        <end position="28"/>
    </location>
</feature>
<gene>
    <name evidence="7" type="ORF">ACFFTU_26970</name>
</gene>
<dbReference type="EMBL" id="JBHMCR010000018">
    <property type="protein sequence ID" value="MFB9523594.1"/>
    <property type="molecule type" value="Genomic_DNA"/>
</dbReference>
<dbReference type="InterPro" id="IPR036119">
    <property type="entry name" value="NOS_N_sf"/>
</dbReference>
<evidence type="ECO:0000313" key="8">
    <source>
        <dbReference type="Proteomes" id="UP001589718"/>
    </source>
</evidence>
<dbReference type="InterPro" id="IPR044943">
    <property type="entry name" value="NOS_dom_1"/>
</dbReference>
<dbReference type="CDD" id="cd00575">
    <property type="entry name" value="NOS_oxygenase"/>
    <property type="match status" value="1"/>
</dbReference>
<dbReference type="SUPFAM" id="SSF56512">
    <property type="entry name" value="Nitric oxide (NO) synthase oxygenase domain"/>
    <property type="match status" value="1"/>
</dbReference>
<dbReference type="Gene3D" id="3.90.440.10">
    <property type="entry name" value="Nitric Oxide Synthase,Heme Domain,Chain A domain 2"/>
    <property type="match status" value="1"/>
</dbReference>
<feature type="compositionally biased region" description="Low complexity" evidence="5">
    <location>
        <begin position="135"/>
        <end position="144"/>
    </location>
</feature>
<feature type="domain" description="Nitric oxide synthase (NOS)" evidence="6">
    <location>
        <begin position="409"/>
        <end position="416"/>
    </location>
</feature>
<proteinExistence type="predicted"/>
<dbReference type="PANTHER" id="PTHR43410">
    <property type="entry name" value="NITRIC OXIDE SYNTHASE OXYGENASE"/>
    <property type="match status" value="1"/>
</dbReference>
<keyword evidence="2" id="KW-0479">Metal-binding</keyword>
<dbReference type="RefSeq" id="WP_380837599.1">
    <property type="nucleotide sequence ID" value="NZ_BAAAXE010000013.1"/>
</dbReference>
<keyword evidence="3" id="KW-0560">Oxidoreductase</keyword>
<organism evidence="7 8">
    <name type="scientific">Streptomyces cremeus</name>
    <dbReference type="NCBI Taxonomy" id="66881"/>
    <lineage>
        <taxon>Bacteria</taxon>
        <taxon>Bacillati</taxon>
        <taxon>Actinomycetota</taxon>
        <taxon>Actinomycetes</taxon>
        <taxon>Kitasatosporales</taxon>
        <taxon>Streptomycetaceae</taxon>
        <taxon>Streptomyces</taxon>
    </lineage>
</organism>
<dbReference type="Proteomes" id="UP001589718">
    <property type="component" value="Unassembled WGS sequence"/>
</dbReference>
<sequence length="716" mass="74373">MSCPVPAPDPGFASGPGGAVGAGLGPGPLDGANADFADGSVNGAQPGPTPPGPASGAAHDSGAPGLPTGRTTRPSASAAAEGVTASGEPESGSCSSWPGDTGDARPEAARPGPVPQGITHPELPGPAGAQPPGPSGADAYQALPGTPPAAFPAPGVPRQDRGPRPASSGPSAAAPHGLPAQGAASCPATPQGLPGLPGRPVPSWAGQGPVTPLHAAKLPGTPASGPAAPERSSLAPHAAPDRASAPHPGIDPSRAPHPAPDRPGSPWPPSLPAPSGTDAPAHGPVPRLPVAPERHDRDEAVSGAAAAARTGSGGESAARCPVAHGGPLPEPRRAAAGQPENRAYALGLDTLHRLADDFVRLHHREVPAHGDPGPRLAAVHAEIDATGTYRHTPGELAFGARVAWRNSNRCIGRLYWNSLRVRDRRHVSDADTVAQECVEHLKEAGNGGRIRPLITVFAPDTPARPGPRIWNEQLIRYAGHTGADGRIVGDPRNTGLTGLAERLGWRGDPGSPFDVLPLIVQGSDDKPRLYELPDEAVLEVPLQHPEDTWAQDWGLRWHAVPAISHMCLEIGGICYPCAPFNGWYMGTEIGARDLADTDRYNLLPRLAEHLGLDVSSDRSLWKDRALVELNRAVLHSFDRAGISITDHHTESERFLTHLDREESKGRQVGADWSWIVPPMSSAATGVFHRTYDNTELTPLFTHHDDALARARGEALL</sequence>
<keyword evidence="8" id="KW-1185">Reference proteome</keyword>
<feature type="compositionally biased region" description="Low complexity" evidence="5">
    <location>
        <begin position="301"/>
        <end position="318"/>
    </location>
</feature>
<evidence type="ECO:0000259" key="6">
    <source>
        <dbReference type="PROSITE" id="PS60001"/>
    </source>
</evidence>
<dbReference type="Gene3D" id="3.90.1230.10">
    <property type="entry name" value="Nitric Oxide Synthase, Chain A, domain 3"/>
    <property type="match status" value="1"/>
</dbReference>
<name>A0ABV5PK67_STRCM</name>
<comment type="caution">
    <text evidence="7">The sequence shown here is derived from an EMBL/GenBank/DDBJ whole genome shotgun (WGS) entry which is preliminary data.</text>
</comment>
<evidence type="ECO:0000256" key="4">
    <source>
        <dbReference type="ARBA" id="ARBA00023004"/>
    </source>
</evidence>
<evidence type="ECO:0000256" key="5">
    <source>
        <dbReference type="SAM" id="MobiDB-lite"/>
    </source>
</evidence>
<feature type="region of interest" description="Disordered" evidence="5">
    <location>
        <begin position="1"/>
        <end position="336"/>
    </location>
</feature>
<feature type="compositionally biased region" description="Low complexity" evidence="5">
    <location>
        <begin position="164"/>
        <end position="180"/>
    </location>
</feature>
<accession>A0ABV5PK67</accession>
<dbReference type="InterPro" id="IPR044940">
    <property type="entry name" value="NOS_dom_2"/>
</dbReference>
<protein>
    <submittedName>
        <fullName evidence="7">Nitric oxide synthase oxygenase</fullName>
    </submittedName>
</protein>
<dbReference type="Pfam" id="PF02898">
    <property type="entry name" value="NO_synthase"/>
    <property type="match status" value="1"/>
</dbReference>
<dbReference type="InterPro" id="IPR050607">
    <property type="entry name" value="NOS"/>
</dbReference>
<dbReference type="Gene3D" id="3.90.340.10">
    <property type="entry name" value="Nitric Oxide Synthase, Chain A, domain 1"/>
    <property type="match status" value="1"/>
</dbReference>
<keyword evidence="4" id="KW-0408">Iron</keyword>
<dbReference type="PROSITE" id="PS60001">
    <property type="entry name" value="NOS"/>
    <property type="match status" value="1"/>
</dbReference>
<dbReference type="InterPro" id="IPR004030">
    <property type="entry name" value="NOS_N"/>
</dbReference>
<feature type="compositionally biased region" description="Pro residues" evidence="5">
    <location>
        <begin position="145"/>
        <end position="155"/>
    </location>
</feature>
<keyword evidence="1" id="KW-0349">Heme</keyword>
<feature type="compositionally biased region" description="Pro residues" evidence="5">
    <location>
        <begin position="255"/>
        <end position="272"/>
    </location>
</feature>
<evidence type="ECO:0000256" key="2">
    <source>
        <dbReference type="ARBA" id="ARBA00022723"/>
    </source>
</evidence>
<evidence type="ECO:0000256" key="3">
    <source>
        <dbReference type="ARBA" id="ARBA00023002"/>
    </source>
</evidence>
<dbReference type="PANTHER" id="PTHR43410:SF1">
    <property type="entry name" value="NITRIC OXIDE SYNTHASE"/>
    <property type="match status" value="1"/>
</dbReference>
<reference evidence="7 8" key="1">
    <citation type="submission" date="2024-09" db="EMBL/GenBank/DDBJ databases">
        <authorList>
            <person name="Sun Q."/>
            <person name="Mori K."/>
        </authorList>
    </citation>
    <scope>NUCLEOTIDE SEQUENCE [LARGE SCALE GENOMIC DNA]</scope>
    <source>
        <strain evidence="7 8">JCM 4362</strain>
    </source>
</reference>
<evidence type="ECO:0000256" key="1">
    <source>
        <dbReference type="ARBA" id="ARBA00022617"/>
    </source>
</evidence>